<evidence type="ECO:0000313" key="2">
    <source>
        <dbReference type="Proteomes" id="UP000837857"/>
    </source>
</evidence>
<proteinExistence type="predicted"/>
<dbReference type="EMBL" id="OW152813">
    <property type="protein sequence ID" value="CAH2035341.1"/>
    <property type="molecule type" value="Genomic_DNA"/>
</dbReference>
<protein>
    <submittedName>
        <fullName evidence="1">Uncharacterized protein</fullName>
    </submittedName>
</protein>
<evidence type="ECO:0000313" key="1">
    <source>
        <dbReference type="EMBL" id="CAH2035341.1"/>
    </source>
</evidence>
<keyword evidence="2" id="KW-1185">Reference proteome</keyword>
<reference evidence="1" key="1">
    <citation type="submission" date="2022-03" db="EMBL/GenBank/DDBJ databases">
        <authorList>
            <person name="Martin H S."/>
        </authorList>
    </citation>
    <scope>NUCLEOTIDE SEQUENCE</scope>
</reference>
<accession>A0ABN8HMQ0</accession>
<feature type="non-terminal residue" evidence="1">
    <location>
        <position position="130"/>
    </location>
</feature>
<gene>
    <name evidence="1" type="ORF">IPOD504_LOCUS515</name>
</gene>
<organism evidence="1 2">
    <name type="scientific">Iphiclides podalirius</name>
    <name type="common">scarce swallowtail</name>
    <dbReference type="NCBI Taxonomy" id="110791"/>
    <lineage>
        <taxon>Eukaryota</taxon>
        <taxon>Metazoa</taxon>
        <taxon>Ecdysozoa</taxon>
        <taxon>Arthropoda</taxon>
        <taxon>Hexapoda</taxon>
        <taxon>Insecta</taxon>
        <taxon>Pterygota</taxon>
        <taxon>Neoptera</taxon>
        <taxon>Endopterygota</taxon>
        <taxon>Lepidoptera</taxon>
        <taxon>Glossata</taxon>
        <taxon>Ditrysia</taxon>
        <taxon>Papilionoidea</taxon>
        <taxon>Papilionidae</taxon>
        <taxon>Papilioninae</taxon>
        <taxon>Iphiclides</taxon>
    </lineage>
</organism>
<dbReference type="Proteomes" id="UP000837857">
    <property type="component" value="Chromosome 1"/>
</dbReference>
<sequence length="130" mass="13727">MTLMRCAPLSIGASGAAAREAHTRPSAAARSVRPHSTLCAIASVAARVPPRRALATGAFPAAGEHRANVAGPLQRSRRAQLPTIRSADPDCVASTGILDRTQCKSIRIGSGRYDWKKFVGIVLDDIEIVN</sequence>
<name>A0ABN8HMQ0_9NEOP</name>